<dbReference type="Proteomes" id="UP000199055">
    <property type="component" value="Unassembled WGS sequence"/>
</dbReference>
<evidence type="ECO:0000313" key="2">
    <source>
        <dbReference type="EMBL" id="SEP61689.1"/>
    </source>
</evidence>
<dbReference type="SUPFAM" id="SSF52317">
    <property type="entry name" value="Class I glutamine amidotransferase-like"/>
    <property type="match status" value="1"/>
</dbReference>
<dbReference type="Pfam" id="PF00117">
    <property type="entry name" value="GATase"/>
    <property type="match status" value="1"/>
</dbReference>
<dbReference type="CDD" id="cd01741">
    <property type="entry name" value="GATase1_1"/>
    <property type="match status" value="1"/>
</dbReference>
<sequence>MGGRPRLLTVQHTPNGGPGRFGTWLAEGGLALDVVRAYDGEPLPARLGGHRGLLVLGGGYLPDDDARAPWLASARSLVAEALDGGVPVFGICLGGQMLAQVAGGAVAGEHGEPEIGSTPLTLRPEAADDPLFHGLPERTAAIENHVDAITELPSGARWLARSERCPYQAFAVGGRAWGTQFHPEATAAQVRAWDPERLRRLGFDPAETVRRAEADEPASAEVWRTVALRFASLVRGG</sequence>
<dbReference type="InterPro" id="IPR029062">
    <property type="entry name" value="Class_I_gatase-like"/>
</dbReference>
<accession>A0A1H8ZB55</accession>
<keyword evidence="3" id="KW-1185">Reference proteome</keyword>
<dbReference type="GO" id="GO:0016740">
    <property type="term" value="F:transferase activity"/>
    <property type="evidence" value="ECO:0007669"/>
    <property type="project" value="UniProtKB-KW"/>
</dbReference>
<dbReference type="PANTHER" id="PTHR42695">
    <property type="entry name" value="GLUTAMINE AMIDOTRANSFERASE YLR126C-RELATED"/>
    <property type="match status" value="1"/>
</dbReference>
<reference evidence="2 3" key="1">
    <citation type="submission" date="2016-10" db="EMBL/GenBank/DDBJ databases">
        <authorList>
            <person name="de Groot N.N."/>
        </authorList>
    </citation>
    <scope>NUCLEOTIDE SEQUENCE [LARGE SCALE GENOMIC DNA]</scope>
    <source>
        <strain evidence="2 3">CGMCC 4.3519</strain>
    </source>
</reference>
<proteinExistence type="predicted"/>
<dbReference type="InterPro" id="IPR017926">
    <property type="entry name" value="GATASE"/>
</dbReference>
<protein>
    <submittedName>
        <fullName evidence="2">GMP synthase-Glutamine amidotransferase</fullName>
    </submittedName>
</protein>
<dbReference type="RefSeq" id="WP_093654719.1">
    <property type="nucleotide sequence ID" value="NZ_FOET01000001.1"/>
</dbReference>
<keyword evidence="2" id="KW-0808">Transferase</keyword>
<dbReference type="Gene3D" id="3.40.50.880">
    <property type="match status" value="1"/>
</dbReference>
<gene>
    <name evidence="2" type="ORF">SAMN05216481_101429</name>
</gene>
<name>A0A1H8ZB55_9ACTN</name>
<organism evidence="2 3">
    <name type="scientific">Streptomyces radiopugnans</name>
    <dbReference type="NCBI Taxonomy" id="403935"/>
    <lineage>
        <taxon>Bacteria</taxon>
        <taxon>Bacillati</taxon>
        <taxon>Actinomycetota</taxon>
        <taxon>Actinomycetes</taxon>
        <taxon>Kitasatosporales</taxon>
        <taxon>Streptomycetaceae</taxon>
        <taxon>Streptomyces</taxon>
    </lineage>
</organism>
<dbReference type="EMBL" id="FOET01000001">
    <property type="protein sequence ID" value="SEP61689.1"/>
    <property type="molecule type" value="Genomic_DNA"/>
</dbReference>
<dbReference type="PROSITE" id="PS51273">
    <property type="entry name" value="GATASE_TYPE_1"/>
    <property type="match status" value="1"/>
</dbReference>
<evidence type="ECO:0000313" key="3">
    <source>
        <dbReference type="Proteomes" id="UP000199055"/>
    </source>
</evidence>
<dbReference type="InterPro" id="IPR044992">
    <property type="entry name" value="ChyE-like"/>
</dbReference>
<dbReference type="STRING" id="403935.SAMN05216481_101429"/>
<dbReference type="GO" id="GO:0005829">
    <property type="term" value="C:cytosol"/>
    <property type="evidence" value="ECO:0007669"/>
    <property type="project" value="TreeGrafter"/>
</dbReference>
<dbReference type="AlphaFoldDB" id="A0A1H8ZB55"/>
<feature type="domain" description="Glutamine amidotransferase" evidence="1">
    <location>
        <begin position="48"/>
        <end position="187"/>
    </location>
</feature>
<dbReference type="PANTHER" id="PTHR42695:SF5">
    <property type="entry name" value="GLUTAMINE AMIDOTRANSFERASE YLR126C-RELATED"/>
    <property type="match status" value="1"/>
</dbReference>
<keyword evidence="2" id="KW-0315">Glutamine amidotransferase</keyword>
<evidence type="ECO:0000259" key="1">
    <source>
        <dbReference type="Pfam" id="PF00117"/>
    </source>
</evidence>